<gene>
    <name evidence="7" type="ORF">GHK86_15620</name>
</gene>
<feature type="transmembrane region" description="Helical" evidence="6">
    <location>
        <begin position="413"/>
        <end position="431"/>
    </location>
</feature>
<dbReference type="EMBL" id="WJHE01000869">
    <property type="protein sequence ID" value="MST34145.1"/>
    <property type="molecule type" value="Genomic_DNA"/>
</dbReference>
<feature type="transmembrane region" description="Helical" evidence="6">
    <location>
        <begin position="377"/>
        <end position="393"/>
    </location>
</feature>
<name>A0ABW9QX48_9ACTN</name>
<feature type="transmembrane region" description="Helical" evidence="6">
    <location>
        <begin position="51"/>
        <end position="76"/>
    </location>
</feature>
<dbReference type="PIRSF" id="PIRSF006060">
    <property type="entry name" value="AA_transporter"/>
    <property type="match status" value="1"/>
</dbReference>
<evidence type="ECO:0000256" key="4">
    <source>
        <dbReference type="ARBA" id="ARBA00022989"/>
    </source>
</evidence>
<keyword evidence="8" id="KW-1185">Reference proteome</keyword>
<feature type="transmembrane region" description="Helical" evidence="6">
    <location>
        <begin position="286"/>
        <end position="312"/>
    </location>
</feature>
<feature type="transmembrane region" description="Helical" evidence="6">
    <location>
        <begin position="350"/>
        <end position="371"/>
    </location>
</feature>
<evidence type="ECO:0000256" key="3">
    <source>
        <dbReference type="ARBA" id="ARBA00022692"/>
    </source>
</evidence>
<accession>A0ABW9QX48</accession>
<evidence type="ECO:0000313" key="7">
    <source>
        <dbReference type="EMBL" id="MST34145.1"/>
    </source>
</evidence>
<dbReference type="PANTHER" id="PTHR42770">
    <property type="entry name" value="AMINO ACID TRANSPORTER-RELATED"/>
    <property type="match status" value="1"/>
</dbReference>
<evidence type="ECO:0000313" key="8">
    <source>
        <dbReference type="Proteomes" id="UP000437736"/>
    </source>
</evidence>
<dbReference type="InterPro" id="IPR002293">
    <property type="entry name" value="AA/rel_permease1"/>
</dbReference>
<dbReference type="PANTHER" id="PTHR42770:SF11">
    <property type="entry name" value="INNER MEMBRANE TRANSPORT PROTEIN YBAT"/>
    <property type="match status" value="1"/>
</dbReference>
<feature type="transmembrane region" description="Helical" evidence="6">
    <location>
        <begin position="24"/>
        <end position="45"/>
    </location>
</feature>
<keyword evidence="4 6" id="KW-1133">Transmembrane helix</keyword>
<feature type="transmembrane region" description="Helical" evidence="6">
    <location>
        <begin position="143"/>
        <end position="162"/>
    </location>
</feature>
<comment type="subcellular location">
    <subcellularLocation>
        <location evidence="1">Cell membrane</location>
        <topology evidence="1">Multi-pass membrane protein</topology>
    </subcellularLocation>
</comment>
<feature type="transmembrane region" description="Helical" evidence="6">
    <location>
        <begin position="174"/>
        <end position="192"/>
    </location>
</feature>
<keyword evidence="3 6" id="KW-0812">Transmembrane</keyword>
<proteinExistence type="predicted"/>
<dbReference type="InterPro" id="IPR050367">
    <property type="entry name" value="APC_superfamily"/>
</dbReference>
<evidence type="ECO:0000256" key="6">
    <source>
        <dbReference type="SAM" id="Phobius"/>
    </source>
</evidence>
<comment type="caution">
    <text evidence="7">The sequence shown here is derived from an EMBL/GenBank/DDBJ whole genome shotgun (WGS) entry which is preliminary data.</text>
</comment>
<feature type="transmembrane region" description="Helical" evidence="6">
    <location>
        <begin position="212"/>
        <end position="230"/>
    </location>
</feature>
<protein>
    <submittedName>
        <fullName evidence="7">Amino acid permease</fullName>
    </submittedName>
</protein>
<feature type="transmembrane region" description="Helical" evidence="6">
    <location>
        <begin position="251"/>
        <end position="274"/>
    </location>
</feature>
<dbReference type="Gene3D" id="1.20.1740.10">
    <property type="entry name" value="Amino acid/polyamine transporter I"/>
    <property type="match status" value="1"/>
</dbReference>
<sequence length="505" mass="53822">MATQSAPATAHGEFRRNLGWTDGLAMGLSIPVGGFALIGYSIGILGAWTAMLLWGVTCVIALLQNFIFAELAAMFPDKPGGIALYAHEGWRRYFSPVGALAAVGYWAGWSFGLSVYGLIIGQLLADQFFPHAKWTFFDGTQHIGLAVILGALAVVAVWALNVFGVRPAVRSNKIIGIVVCITIAVLIVGPFVTGHWHHRLTWGLGQPHQAWGGWKLAIVYMYVMCWTSYGTEIAATFSPEYRDQKRDSTRALASGALLTLAFLVLGPLSTTGAVGTKEIVANPVGFFIPVFSSIIGPAAGVVTIILCGALFLNMTAATADAGRALYGISRDGMIVKQLFKLNRHGMPGRAMTIDLVVNVCLVLFVANTLGILFASNLGYMIAVVFALSGFLLLRRDRPAWPRPIRRGPAWTGVAWLLLAFNVVLIVVGALNPSIAGYGGTTDQIIGVAILAASILMFLFRRLVQDRVPLQLREATPAVPGDAGLVAVPAYADGHAPVVALEVPEG</sequence>
<keyword evidence="2" id="KW-1003">Cell membrane</keyword>
<organism evidence="7 8">
    <name type="scientific">Acidiferrimicrobium australe</name>
    <dbReference type="NCBI Taxonomy" id="2664430"/>
    <lineage>
        <taxon>Bacteria</taxon>
        <taxon>Bacillati</taxon>
        <taxon>Actinomycetota</taxon>
        <taxon>Acidimicrobiia</taxon>
        <taxon>Acidimicrobiales</taxon>
        <taxon>Acidimicrobiaceae</taxon>
        <taxon>Acidiferrimicrobium</taxon>
    </lineage>
</organism>
<evidence type="ECO:0000256" key="5">
    <source>
        <dbReference type="ARBA" id="ARBA00023136"/>
    </source>
</evidence>
<feature type="transmembrane region" description="Helical" evidence="6">
    <location>
        <begin position="97"/>
        <end position="123"/>
    </location>
</feature>
<dbReference type="Proteomes" id="UP000437736">
    <property type="component" value="Unassembled WGS sequence"/>
</dbReference>
<dbReference type="Pfam" id="PF13520">
    <property type="entry name" value="AA_permease_2"/>
    <property type="match status" value="1"/>
</dbReference>
<evidence type="ECO:0000256" key="2">
    <source>
        <dbReference type="ARBA" id="ARBA00022475"/>
    </source>
</evidence>
<feature type="transmembrane region" description="Helical" evidence="6">
    <location>
        <begin position="443"/>
        <end position="463"/>
    </location>
</feature>
<evidence type="ECO:0000256" key="1">
    <source>
        <dbReference type="ARBA" id="ARBA00004651"/>
    </source>
</evidence>
<reference evidence="7 8" key="1">
    <citation type="submission" date="2019-11" db="EMBL/GenBank/DDBJ databases">
        <title>Acidiferrimicrobium australis gen. nov., sp. nov., an acidophilic and obligately heterotrophic, member of the Actinobacteria that catalyses dissimilatory oxido- reduction of iron isolated from metal-rich acidic water in Chile.</title>
        <authorList>
            <person name="Gonzalez D."/>
            <person name="Huber K."/>
            <person name="Hedrich S."/>
            <person name="Rojas-Villalobos C."/>
            <person name="Quatrini R."/>
            <person name="Dinamarca M.A."/>
            <person name="Schwarz A."/>
            <person name="Canales C."/>
            <person name="Nancucheo I."/>
        </authorList>
    </citation>
    <scope>NUCLEOTIDE SEQUENCE [LARGE SCALE GENOMIC DNA]</scope>
    <source>
        <strain evidence="7 8">USS-CCA1</strain>
    </source>
</reference>
<keyword evidence="5 6" id="KW-0472">Membrane</keyword>